<keyword evidence="5" id="KW-1185">Reference proteome</keyword>
<dbReference type="InterPro" id="IPR006342">
    <property type="entry name" value="FkbM_mtfrase"/>
</dbReference>
<evidence type="ECO:0000313" key="4">
    <source>
        <dbReference type="EMBL" id="KAK4309115.1"/>
    </source>
</evidence>
<dbReference type="InterPro" id="IPR029063">
    <property type="entry name" value="SAM-dependent_MTases_sf"/>
</dbReference>
<keyword evidence="2" id="KW-0732">Signal</keyword>
<evidence type="ECO:0000256" key="1">
    <source>
        <dbReference type="SAM" id="Phobius"/>
    </source>
</evidence>
<dbReference type="PANTHER" id="PTHR34009">
    <property type="entry name" value="PROTEIN STAR"/>
    <property type="match status" value="1"/>
</dbReference>
<feature type="signal peptide" evidence="2">
    <location>
        <begin position="1"/>
        <end position="18"/>
    </location>
</feature>
<proteinExistence type="predicted"/>
<evidence type="ECO:0000259" key="3">
    <source>
        <dbReference type="Pfam" id="PF05050"/>
    </source>
</evidence>
<feature type="domain" description="Methyltransferase FkbM" evidence="3">
    <location>
        <begin position="304"/>
        <end position="497"/>
    </location>
</feature>
<gene>
    <name evidence="4" type="ORF">Pmani_019221</name>
</gene>
<dbReference type="Proteomes" id="UP001292094">
    <property type="component" value="Unassembled WGS sequence"/>
</dbReference>
<feature type="chain" id="PRO_5042057540" description="Methyltransferase FkbM domain-containing protein" evidence="2">
    <location>
        <begin position="19"/>
        <end position="570"/>
    </location>
</feature>
<evidence type="ECO:0000313" key="5">
    <source>
        <dbReference type="Proteomes" id="UP001292094"/>
    </source>
</evidence>
<name>A0AAE1PKU2_9EUCA</name>
<dbReference type="GO" id="GO:0006888">
    <property type="term" value="P:endoplasmic reticulum to Golgi vesicle-mediated transport"/>
    <property type="evidence" value="ECO:0007669"/>
    <property type="project" value="TreeGrafter"/>
</dbReference>
<organism evidence="4 5">
    <name type="scientific">Petrolisthes manimaculis</name>
    <dbReference type="NCBI Taxonomy" id="1843537"/>
    <lineage>
        <taxon>Eukaryota</taxon>
        <taxon>Metazoa</taxon>
        <taxon>Ecdysozoa</taxon>
        <taxon>Arthropoda</taxon>
        <taxon>Crustacea</taxon>
        <taxon>Multicrustacea</taxon>
        <taxon>Malacostraca</taxon>
        <taxon>Eumalacostraca</taxon>
        <taxon>Eucarida</taxon>
        <taxon>Decapoda</taxon>
        <taxon>Pleocyemata</taxon>
        <taxon>Anomura</taxon>
        <taxon>Galatheoidea</taxon>
        <taxon>Porcellanidae</taxon>
        <taxon>Petrolisthes</taxon>
    </lineage>
</organism>
<keyword evidence="1" id="KW-0812">Transmembrane</keyword>
<comment type="caution">
    <text evidence="4">The sequence shown here is derived from an EMBL/GenBank/DDBJ whole genome shotgun (WGS) entry which is preliminary data.</text>
</comment>
<dbReference type="EMBL" id="JAWZYT010001796">
    <property type="protein sequence ID" value="KAK4309115.1"/>
    <property type="molecule type" value="Genomic_DNA"/>
</dbReference>
<dbReference type="PANTHER" id="PTHR34009:SF2">
    <property type="entry name" value="PROTEIN STAR"/>
    <property type="match status" value="1"/>
</dbReference>
<protein>
    <recommendedName>
        <fullName evidence="3">Methyltransferase FkbM domain-containing protein</fullName>
    </recommendedName>
</protein>
<sequence>MWKVLVCVAWMMVVVVAAASTHTLTHQTQDTHNTHLLKPLKDTLEGNEYLRDLKESSHRHRRSLYGTGLGISVLAVISFAFFLKYFLYFIISEYKNEDEGERSLRDDLFNYSWFLACLGNEGGVFEGEEDSNGYEKLERLYNCLTTTNDDVGNTINGEPISGLMGWDGADVNYHKGNKHSYGSLENPTFPEANEKKASDVEENLRAKHGHTLNLTHLAHLHNATAQVLSQVKGPLKADDPKTLWLLRTYYLFPPDGLPYNLREDTDASMISYTHYKQKSPSWAFIDHILHDLFSKQPPGFFLEAGALDGEFLSNTLQLERRYGWTGLLVEAERESYLALTHKHRHAWSSPACLATKPFQHTAVLTTYKEQVSKVEWWQRGAARIEKDPLYDGNGPGYKNFQAVQCFPLLSFILALNVSSVNFISLDVEGAEMSVLTNFPFEQVNVEVWAIEHTRNQTGGSSWSNTFTDTSTNKTGGSSNAASVEDPNLIDFMEKQGYYLFDIFCHFIPDYIFVKRNSDLFRRLAVPQKLWKRRGLCLHKTPWTVGNTFNASEYRDSRHWPRLEFSPDGKE</sequence>
<keyword evidence="1" id="KW-1133">Transmembrane helix</keyword>
<dbReference type="GO" id="GO:0005886">
    <property type="term" value="C:plasma membrane"/>
    <property type="evidence" value="ECO:0007669"/>
    <property type="project" value="TreeGrafter"/>
</dbReference>
<feature type="transmembrane region" description="Helical" evidence="1">
    <location>
        <begin position="64"/>
        <end position="87"/>
    </location>
</feature>
<accession>A0AAE1PKU2</accession>
<reference evidence="4" key="1">
    <citation type="submission" date="2023-11" db="EMBL/GenBank/DDBJ databases">
        <title>Genome assemblies of two species of porcelain crab, Petrolisthes cinctipes and Petrolisthes manimaculis (Anomura: Porcellanidae).</title>
        <authorList>
            <person name="Angst P."/>
        </authorList>
    </citation>
    <scope>NUCLEOTIDE SEQUENCE</scope>
    <source>
        <strain evidence="4">PB745_02</strain>
        <tissue evidence="4">Gill</tissue>
    </source>
</reference>
<dbReference type="AlphaFoldDB" id="A0AAE1PKU2"/>
<dbReference type="GO" id="GO:0005789">
    <property type="term" value="C:endoplasmic reticulum membrane"/>
    <property type="evidence" value="ECO:0007669"/>
    <property type="project" value="TreeGrafter"/>
</dbReference>
<dbReference type="Pfam" id="PF05050">
    <property type="entry name" value="Methyltransf_21"/>
    <property type="match status" value="1"/>
</dbReference>
<keyword evidence="1" id="KW-0472">Membrane</keyword>
<dbReference type="Gene3D" id="3.40.50.150">
    <property type="entry name" value="Vaccinia Virus protein VP39"/>
    <property type="match status" value="1"/>
</dbReference>
<dbReference type="InterPro" id="IPR053202">
    <property type="entry name" value="EGF_Rcpt_Signaling_Reg"/>
</dbReference>
<evidence type="ECO:0000256" key="2">
    <source>
        <dbReference type="SAM" id="SignalP"/>
    </source>
</evidence>
<dbReference type="GO" id="GO:0016197">
    <property type="term" value="P:endosomal transport"/>
    <property type="evidence" value="ECO:0007669"/>
    <property type="project" value="TreeGrafter"/>
</dbReference>
<dbReference type="GO" id="GO:0031902">
    <property type="term" value="C:late endosome membrane"/>
    <property type="evidence" value="ECO:0007669"/>
    <property type="project" value="TreeGrafter"/>
</dbReference>
<dbReference type="GO" id="GO:0005794">
    <property type="term" value="C:Golgi apparatus"/>
    <property type="evidence" value="ECO:0007669"/>
    <property type="project" value="TreeGrafter"/>
</dbReference>